<evidence type="ECO:0000313" key="4">
    <source>
        <dbReference type="Proteomes" id="UP000005778"/>
    </source>
</evidence>
<keyword evidence="4" id="KW-1185">Reference proteome</keyword>
<dbReference type="EMBL" id="CM001488">
    <property type="protein sequence ID" value="EIM64414.1"/>
    <property type="molecule type" value="Genomic_DNA"/>
</dbReference>
<keyword evidence="1" id="KW-0051">Antiviral defense</keyword>
<evidence type="ECO:0000313" key="3">
    <source>
        <dbReference type="EMBL" id="EIM64414.1"/>
    </source>
</evidence>
<dbReference type="OrthoDB" id="9813956at2"/>
<dbReference type="InterPro" id="IPR010172">
    <property type="entry name" value="CRISPR-assoc_prot_TM1791"/>
</dbReference>
<organism evidence="3 4">
    <name type="scientific">Desulfobacter postgatei 2ac9</name>
    <dbReference type="NCBI Taxonomy" id="879212"/>
    <lineage>
        <taxon>Bacteria</taxon>
        <taxon>Pseudomonadati</taxon>
        <taxon>Thermodesulfobacteriota</taxon>
        <taxon>Desulfobacteria</taxon>
        <taxon>Desulfobacterales</taxon>
        <taxon>Desulfobacteraceae</taxon>
        <taxon>Desulfobacter</taxon>
    </lineage>
</organism>
<dbReference type="RefSeq" id="WP_004073965.1">
    <property type="nucleotide sequence ID" value="NZ_CM001488.1"/>
</dbReference>
<dbReference type="PANTHER" id="PTHR39965:SF1">
    <property type="entry name" value="CRISPR SYSTEM CMR SUBUNIT CMR6"/>
    <property type="match status" value="1"/>
</dbReference>
<dbReference type="eggNOG" id="COG1604">
    <property type="taxonomic scope" value="Bacteria"/>
</dbReference>
<gene>
    <name evidence="3" type="ORF">DespoDRAFT_02569</name>
</gene>
<evidence type="ECO:0000256" key="1">
    <source>
        <dbReference type="ARBA" id="ARBA00023118"/>
    </source>
</evidence>
<dbReference type="Pfam" id="PF03787">
    <property type="entry name" value="RAMPs"/>
    <property type="match status" value="1"/>
</dbReference>
<proteinExistence type="predicted"/>
<dbReference type="PANTHER" id="PTHR39965">
    <property type="entry name" value="CRISPR SYSTEM CMR SUBUNIT CMR6"/>
    <property type="match status" value="1"/>
</dbReference>
<reference evidence="3 4" key="1">
    <citation type="submission" date="2011-09" db="EMBL/GenBank/DDBJ databases">
        <authorList>
            <consortium name="US DOE Joint Genome Institute (JGI-PGF)"/>
            <person name="Lucas S."/>
            <person name="Han J."/>
            <person name="Lapidus A."/>
            <person name="Cheng J.-F."/>
            <person name="Goodwin L."/>
            <person name="Pitluck S."/>
            <person name="Peters L."/>
            <person name="Land M.L."/>
            <person name="Hauser L."/>
            <person name="Orellana R."/>
            <person name="Lovley D."/>
            <person name="Woyke T.J."/>
        </authorList>
    </citation>
    <scope>NUCLEOTIDE SEQUENCE [LARGE SCALE GENOMIC DNA]</scope>
    <source>
        <strain evidence="3 4">2ac9</strain>
    </source>
</reference>
<dbReference type="AlphaFoldDB" id="I5B4K1"/>
<name>I5B4K1_9BACT</name>
<dbReference type="NCBIfam" id="TIGR01898">
    <property type="entry name" value="cas_TM1791_cmr6"/>
    <property type="match status" value="1"/>
</dbReference>
<feature type="domain" description="CRISPR type III-associated protein" evidence="2">
    <location>
        <begin position="93"/>
        <end position="273"/>
    </location>
</feature>
<dbReference type="GO" id="GO:0051607">
    <property type="term" value="P:defense response to virus"/>
    <property type="evidence" value="ECO:0007669"/>
    <property type="project" value="UniProtKB-KW"/>
</dbReference>
<dbReference type="InterPro" id="IPR005537">
    <property type="entry name" value="RAMP_III_fam"/>
</dbReference>
<sequence>MIPAIREDVHKISNAGYGIPQGQFDNKSLMFNRLCREIDEPVHNETNAKENALLGLISGYTEGCIQLYKQAFDNWRGFLAGQQDVILFEMQNISPLIVGKGDQNVHEFGMTLQSPWATPVIPGSAVKGVVSTFAHETADLNWRKSFSPESYSGAYSLVMFGGVNEQGKQFAGAVDFLDAWWIPKIQTPFSKDIINTHNRSWYQADYGHGPENWPDGMDNPVPVFFATVKPGQRFLFALRGPGIWAELAKRIIVEAGIQNGFGAKTRVGYGMFEYLPSDEEIAADLQRMSDDQLLNVYKEKGSSAEPVLQEAFRKRAEQANYSQSLEPLLKKYRPGMVMRNKLEQIPLKNLKQVKNIYDQFKSVFDIEPVKTSDPDIQKIFNICIQFEDELKKMPPEAWVWQFAPNAKDFFVGKDAEQLNDFIENYDQTYPPLRDFRPAIEELRLDEEEKELLLMALDERIEKMQK</sequence>
<evidence type="ECO:0000259" key="2">
    <source>
        <dbReference type="Pfam" id="PF03787"/>
    </source>
</evidence>
<dbReference type="HOGENOM" id="CLU_587580_0_0_7"/>
<accession>I5B4K1</accession>
<protein>
    <submittedName>
        <fullName evidence="3">CRISPR type III-B/RAMP module RAMP protein Cmr6</fullName>
    </submittedName>
</protein>
<dbReference type="Proteomes" id="UP000005778">
    <property type="component" value="Chromosome"/>
</dbReference>
<reference evidence="3 4" key="2">
    <citation type="submission" date="2012-02" db="EMBL/GenBank/DDBJ databases">
        <title>Improved High-Quality Draft sequence of Desulfobacter postgatei 2ac9.</title>
        <authorList>
            <consortium name="US DOE Joint Genome Institute"/>
            <person name="Lucas S."/>
            <person name="Han J."/>
            <person name="Lapidus A."/>
            <person name="Cheng J.-F."/>
            <person name="Goodwin L."/>
            <person name="Pitluck S."/>
            <person name="Peters L."/>
            <person name="Ovchinnikova G."/>
            <person name="Held B."/>
            <person name="Detter J.C."/>
            <person name="Han C."/>
            <person name="Tapia R."/>
            <person name="Land M."/>
            <person name="Hauser L."/>
            <person name="Kyrpides N."/>
            <person name="Ivanova N."/>
            <person name="Pagani I."/>
            <person name="Orellana R."/>
            <person name="Lovley D."/>
            <person name="Woyke T."/>
        </authorList>
    </citation>
    <scope>NUCLEOTIDE SEQUENCE [LARGE SCALE GENOMIC DNA]</scope>
    <source>
        <strain evidence="3 4">2ac9</strain>
    </source>
</reference>
<dbReference type="STRING" id="879212.DespoDRAFT_02569"/>